<dbReference type="RefSeq" id="WP_110681814.1">
    <property type="nucleotide sequence ID" value="NZ_QJRX01000003.1"/>
</dbReference>
<dbReference type="OrthoDB" id="9792653at2"/>
<dbReference type="Gene3D" id="1.25.40.10">
    <property type="entry name" value="Tetratricopeptide repeat domain"/>
    <property type="match status" value="2"/>
</dbReference>
<keyword evidence="1" id="KW-0732">Signal</keyword>
<dbReference type="EMBL" id="QJRX01000003">
    <property type="protein sequence ID" value="PYC27516.1"/>
    <property type="molecule type" value="Genomic_DNA"/>
</dbReference>
<evidence type="ECO:0000313" key="2">
    <source>
        <dbReference type="EMBL" id="PYC27516.1"/>
    </source>
</evidence>
<organism evidence="2 3">
    <name type="scientific">Aquipseudomonas alcaligenes</name>
    <name type="common">Pseudomonas alcaligenes</name>
    <dbReference type="NCBI Taxonomy" id="43263"/>
    <lineage>
        <taxon>Bacteria</taxon>
        <taxon>Pseudomonadati</taxon>
        <taxon>Pseudomonadota</taxon>
        <taxon>Gammaproteobacteria</taxon>
        <taxon>Pseudomonadales</taxon>
        <taxon>Pseudomonadaceae</taxon>
        <taxon>Aquipseudomonas</taxon>
    </lineage>
</organism>
<sequence>MRPLPSLLRALAGLPLLLSLYARAEVAPGCEVLIENKPSIIFQYLDQAGAGDACAQFNLGYLYYTRQQYPAAERWYAKAAEQGISRAAFEIAMLYRDKLLPGDQEQTLRWLQQAAEQGLALAQTELGYLYLQDRQDARGLFTAMGWLEKAAEQGHSQAQYLLGEMYWSDARSSADADMALGEDEFHLLERYDSNDAKALYWLCQAAQNDDEFAQFSLSEAYSRGRGMPVDQLQSRLWLEKAAANGKEEAIAILASDNGSWYDKAELWIKRQAGDGQARCPQIALQRPQ</sequence>
<dbReference type="InterPro" id="IPR006597">
    <property type="entry name" value="Sel1-like"/>
</dbReference>
<dbReference type="Proteomes" id="UP000248146">
    <property type="component" value="Unassembled WGS sequence"/>
</dbReference>
<feature type="signal peptide" evidence="1">
    <location>
        <begin position="1"/>
        <end position="24"/>
    </location>
</feature>
<evidence type="ECO:0000256" key="1">
    <source>
        <dbReference type="SAM" id="SignalP"/>
    </source>
</evidence>
<dbReference type="PANTHER" id="PTHR11102:SF160">
    <property type="entry name" value="ERAD-ASSOCIATED E3 UBIQUITIN-PROTEIN LIGASE COMPONENT HRD3"/>
    <property type="match status" value="1"/>
</dbReference>
<name>A0A2V4MBJ7_AQUAC</name>
<comment type="caution">
    <text evidence="2">The sequence shown here is derived from an EMBL/GenBank/DDBJ whole genome shotgun (WGS) entry which is preliminary data.</text>
</comment>
<dbReference type="InterPro" id="IPR011990">
    <property type="entry name" value="TPR-like_helical_dom_sf"/>
</dbReference>
<dbReference type="PANTHER" id="PTHR11102">
    <property type="entry name" value="SEL-1-LIKE PROTEIN"/>
    <property type="match status" value="1"/>
</dbReference>
<accession>A0A2V4MBJ7</accession>
<gene>
    <name evidence="2" type="ORF">DMO17_07195</name>
</gene>
<dbReference type="AlphaFoldDB" id="A0A2V4MBJ7"/>
<evidence type="ECO:0000313" key="3">
    <source>
        <dbReference type="Proteomes" id="UP000248146"/>
    </source>
</evidence>
<feature type="chain" id="PRO_5016047552" description="Sel1 repeat family protein" evidence="1">
    <location>
        <begin position="25"/>
        <end position="288"/>
    </location>
</feature>
<dbReference type="SMART" id="SM00671">
    <property type="entry name" value="SEL1"/>
    <property type="match status" value="5"/>
</dbReference>
<reference evidence="2 3" key="1">
    <citation type="submission" date="2018-06" db="EMBL/GenBank/DDBJ databases">
        <title>Pseudomonas diversity within urban Lake Michigan freshwaters.</title>
        <authorList>
            <person name="Batrich M."/>
            <person name="Hatzopoulos T."/>
            <person name="Putonti C."/>
        </authorList>
    </citation>
    <scope>NUCLEOTIDE SEQUENCE [LARGE SCALE GENOMIC DNA]</scope>
    <source>
        <strain evidence="2 3">MB-090714</strain>
    </source>
</reference>
<dbReference type="InterPro" id="IPR050767">
    <property type="entry name" value="Sel1_AlgK"/>
</dbReference>
<protein>
    <recommendedName>
        <fullName evidence="4">Sel1 repeat family protein</fullName>
    </recommendedName>
</protein>
<dbReference type="Pfam" id="PF08238">
    <property type="entry name" value="Sel1"/>
    <property type="match status" value="6"/>
</dbReference>
<evidence type="ECO:0008006" key="4">
    <source>
        <dbReference type="Google" id="ProtNLM"/>
    </source>
</evidence>
<dbReference type="SUPFAM" id="SSF81901">
    <property type="entry name" value="HCP-like"/>
    <property type="match status" value="1"/>
</dbReference>
<proteinExistence type="predicted"/>